<dbReference type="Proteomes" id="UP001526426">
    <property type="component" value="Unassembled WGS sequence"/>
</dbReference>
<organism evidence="2 3">
    <name type="scientific">Spirulina subsalsa FACHB-351</name>
    <dbReference type="NCBI Taxonomy" id="234711"/>
    <lineage>
        <taxon>Bacteria</taxon>
        <taxon>Bacillati</taxon>
        <taxon>Cyanobacteriota</taxon>
        <taxon>Cyanophyceae</taxon>
        <taxon>Spirulinales</taxon>
        <taxon>Spirulinaceae</taxon>
        <taxon>Spirulina</taxon>
    </lineage>
</organism>
<gene>
    <name evidence="2" type="ORF">K4A83_17580</name>
</gene>
<proteinExistence type="predicted"/>
<sequence>MGRTSTKPSNRALASPLDAIAFARHETFAPRFGWLKKGFDRTLEEDRIFLREDAPVKLGVGKNMVKSIRYWCHAFKVLEDDQPTDFGQQLLGEQGWDSYLEDPASLWLLHWKLLETPCDATAWKFMFNQFRSAEFTSEDLLNQLSDERDRLAPRIADSSLRKDISCILRMYVEQSPQKWKGEDSLNCPFTELGLITRAGDSRHYTFRIGYKPNLPIMFS</sequence>
<name>A0ABT3L994_9CYAN</name>
<evidence type="ECO:0000313" key="2">
    <source>
        <dbReference type="EMBL" id="MCW6038069.1"/>
    </source>
</evidence>
<dbReference type="Pfam" id="PF13182">
    <property type="entry name" value="DUF4007"/>
    <property type="match status" value="1"/>
</dbReference>
<keyword evidence="3" id="KW-1185">Reference proteome</keyword>
<feature type="domain" description="DUF4007" evidence="1">
    <location>
        <begin position="22"/>
        <end position="216"/>
    </location>
</feature>
<dbReference type="InterPro" id="IPR025248">
    <property type="entry name" value="DUF4007"/>
</dbReference>
<protein>
    <submittedName>
        <fullName evidence="2">DUF4007 family protein</fullName>
    </submittedName>
</protein>
<evidence type="ECO:0000259" key="1">
    <source>
        <dbReference type="Pfam" id="PF13182"/>
    </source>
</evidence>
<reference evidence="2 3" key="1">
    <citation type="submission" date="2021-08" db="EMBL/GenBank/DDBJ databases">
        <title>Draft genome sequence of Spirulina subsalsa with high tolerance to salinity and hype-accumulation of phycocyanin.</title>
        <authorList>
            <person name="Pei H."/>
            <person name="Jiang L."/>
        </authorList>
    </citation>
    <scope>NUCLEOTIDE SEQUENCE [LARGE SCALE GENOMIC DNA]</scope>
    <source>
        <strain evidence="2 3">FACHB-351</strain>
    </source>
</reference>
<dbReference type="EMBL" id="JAIHOM010000107">
    <property type="protein sequence ID" value="MCW6038069.1"/>
    <property type="molecule type" value="Genomic_DNA"/>
</dbReference>
<comment type="caution">
    <text evidence="2">The sequence shown here is derived from an EMBL/GenBank/DDBJ whole genome shotgun (WGS) entry which is preliminary data.</text>
</comment>
<evidence type="ECO:0000313" key="3">
    <source>
        <dbReference type="Proteomes" id="UP001526426"/>
    </source>
</evidence>
<accession>A0ABT3L994</accession>